<comment type="caution">
    <text evidence="1">The sequence shown here is derived from an EMBL/GenBank/DDBJ whole genome shotgun (WGS) entry which is preliminary data.</text>
</comment>
<reference evidence="1" key="1">
    <citation type="submission" date="2020-12" db="EMBL/GenBank/DDBJ databases">
        <title>Metabolic potential, ecology and presence of endohyphal bacteria is reflected in genomic diversity of Mucoromycotina.</title>
        <authorList>
            <person name="Muszewska A."/>
            <person name="Okrasinska A."/>
            <person name="Steczkiewicz K."/>
            <person name="Drgas O."/>
            <person name="Orlowska M."/>
            <person name="Perlinska-Lenart U."/>
            <person name="Aleksandrzak-Piekarczyk T."/>
            <person name="Szatraj K."/>
            <person name="Zielenkiewicz U."/>
            <person name="Pilsyk S."/>
            <person name="Malc E."/>
            <person name="Mieczkowski P."/>
            <person name="Kruszewska J.S."/>
            <person name="Biernat P."/>
            <person name="Pawlowska J."/>
        </authorList>
    </citation>
    <scope>NUCLEOTIDE SEQUENCE</scope>
    <source>
        <strain evidence="1">WA0000067209</strain>
    </source>
</reference>
<dbReference type="OrthoDB" id="10253744at2759"/>
<evidence type="ECO:0000313" key="2">
    <source>
        <dbReference type="Proteomes" id="UP000654370"/>
    </source>
</evidence>
<gene>
    <name evidence="1" type="ORF">INT43_007305</name>
</gene>
<dbReference type="PANTHER" id="PTHR31902">
    <property type="entry name" value="ACTIN PATCHES DISTAL PROTEIN 1"/>
    <property type="match status" value="1"/>
</dbReference>
<organism evidence="1 2">
    <name type="scientific">Mortierella isabellina</name>
    <name type="common">Filamentous fungus</name>
    <name type="synonym">Umbelopsis isabellina</name>
    <dbReference type="NCBI Taxonomy" id="91625"/>
    <lineage>
        <taxon>Eukaryota</taxon>
        <taxon>Fungi</taxon>
        <taxon>Fungi incertae sedis</taxon>
        <taxon>Mucoromycota</taxon>
        <taxon>Mucoromycotina</taxon>
        <taxon>Umbelopsidomycetes</taxon>
        <taxon>Umbelopsidales</taxon>
        <taxon>Umbelopsidaceae</taxon>
        <taxon>Umbelopsis</taxon>
    </lineage>
</organism>
<proteinExistence type="predicted"/>
<dbReference type="CDD" id="cd03062">
    <property type="entry name" value="TRX_Fd_Sucrase"/>
    <property type="match status" value="1"/>
</dbReference>
<evidence type="ECO:0008006" key="3">
    <source>
        <dbReference type="Google" id="ProtNLM"/>
    </source>
</evidence>
<accession>A0A8H7UGP0</accession>
<dbReference type="InterPro" id="IPR036249">
    <property type="entry name" value="Thioredoxin-like_sf"/>
</dbReference>
<dbReference type="Gene3D" id="3.40.30.10">
    <property type="entry name" value="Glutaredoxin"/>
    <property type="match status" value="1"/>
</dbReference>
<protein>
    <recommendedName>
        <fullName evidence="3">Sucrase/ferredoxin-like-domain-containing protein</fullName>
    </recommendedName>
</protein>
<dbReference type="Pfam" id="PF06999">
    <property type="entry name" value="Suc_Fer-like"/>
    <property type="match status" value="1"/>
</dbReference>
<dbReference type="EMBL" id="JAEPQZ010000004">
    <property type="protein sequence ID" value="KAG2182375.1"/>
    <property type="molecule type" value="Genomic_DNA"/>
</dbReference>
<keyword evidence="2" id="KW-1185">Reference proteome</keyword>
<dbReference type="AlphaFoldDB" id="A0A8H7UGP0"/>
<evidence type="ECO:0000313" key="1">
    <source>
        <dbReference type="EMBL" id="KAG2182375.1"/>
    </source>
</evidence>
<dbReference type="InterPro" id="IPR009737">
    <property type="entry name" value="Aim32/Apd1-like"/>
</dbReference>
<dbReference type="SUPFAM" id="SSF52833">
    <property type="entry name" value="Thioredoxin-like"/>
    <property type="match status" value="1"/>
</dbReference>
<dbReference type="PANTHER" id="PTHR31902:SF14">
    <property type="entry name" value="ACTIN PATCHES DISTAL PROTEIN 1"/>
    <property type="match status" value="1"/>
</dbReference>
<name>A0A8H7UGP0_MORIS</name>
<dbReference type="Proteomes" id="UP000654370">
    <property type="component" value="Unassembled WGS sequence"/>
</dbReference>
<sequence>MSRAFRPQALRNIFIRRYSRIPFDERPFPFSRFEPCCPEAAEKTASNGFQPCKVHPFPEVIGRKVDFETDMTRLKGTNSHMVVCVGEDGPEWHKAKVEKVKLGMVEAIEDAKKEGHSIFSRGSHMPAGSNTLLTICDRERIQDNESNIPWPASDVLLFPSFQVAKAVDPSNPHFKNFLQSAWSSEKQNLEAVQPYIKVEDLKKTTQAVVLVCTHRMRDARCGVLGPLLVEELKRSLKEKGLHGEEAKKSGTHVDVFGTSHFGGHKFAGNLIIHSPELGGHMYGNIRACHVDTLIDRHIIEGKVIRELWRGVVS</sequence>